<sequence>MAEVPPANEACRKTQHSGWYSHAICDSDFASWHTRSAQFEGAVIIPRAPPGSSPLCSQPSTLLPHGVPV</sequence>
<accession>A0A8S4MPY3</accession>
<reference evidence="2" key="1">
    <citation type="submission" date="2022-01" db="EMBL/GenBank/DDBJ databases">
        <authorList>
            <person name="Braso-Vives M."/>
        </authorList>
    </citation>
    <scope>NUCLEOTIDE SEQUENCE</scope>
</reference>
<organism evidence="2 3">
    <name type="scientific">Branchiostoma lanceolatum</name>
    <name type="common">Common lancelet</name>
    <name type="synonym">Amphioxus lanceolatum</name>
    <dbReference type="NCBI Taxonomy" id="7740"/>
    <lineage>
        <taxon>Eukaryota</taxon>
        <taxon>Metazoa</taxon>
        <taxon>Chordata</taxon>
        <taxon>Cephalochordata</taxon>
        <taxon>Leptocardii</taxon>
        <taxon>Amphioxiformes</taxon>
        <taxon>Branchiostomatidae</taxon>
        <taxon>Branchiostoma</taxon>
    </lineage>
</organism>
<name>A0A8S4MPY3_BRALA</name>
<dbReference type="AlphaFoldDB" id="A0A8S4MPY3"/>
<dbReference type="Proteomes" id="UP000838412">
    <property type="component" value="Unassembled WGS sequence"/>
</dbReference>
<proteinExistence type="predicted"/>
<protein>
    <submittedName>
        <fullName evidence="2">Hypp9680 protein</fullName>
    </submittedName>
</protein>
<dbReference type="EMBL" id="CAKMNS010000374">
    <property type="protein sequence ID" value="CAH1277522.1"/>
    <property type="molecule type" value="Genomic_DNA"/>
</dbReference>
<evidence type="ECO:0000313" key="3">
    <source>
        <dbReference type="Proteomes" id="UP000838412"/>
    </source>
</evidence>
<evidence type="ECO:0000256" key="1">
    <source>
        <dbReference type="SAM" id="MobiDB-lite"/>
    </source>
</evidence>
<feature type="region of interest" description="Disordered" evidence="1">
    <location>
        <begin position="50"/>
        <end position="69"/>
    </location>
</feature>
<evidence type="ECO:0000313" key="2">
    <source>
        <dbReference type="EMBL" id="CAH1277522.1"/>
    </source>
</evidence>
<comment type="caution">
    <text evidence="2">The sequence shown here is derived from an EMBL/GenBank/DDBJ whole genome shotgun (WGS) entry which is preliminary data.</text>
</comment>
<gene>
    <name evidence="2" type="primary">Hypp9680</name>
    <name evidence="2" type="ORF">BLAG_LOCUS26286</name>
</gene>
<keyword evidence="3" id="KW-1185">Reference proteome</keyword>